<evidence type="ECO:0000313" key="2">
    <source>
        <dbReference type="Proteomes" id="UP001140949"/>
    </source>
</evidence>
<evidence type="ECO:0000313" key="1">
    <source>
        <dbReference type="EMBL" id="KAJ6829637.1"/>
    </source>
</evidence>
<keyword evidence="1" id="KW-0808">Transferase</keyword>
<organism evidence="1 2">
    <name type="scientific">Iris pallida</name>
    <name type="common">Sweet iris</name>
    <dbReference type="NCBI Taxonomy" id="29817"/>
    <lineage>
        <taxon>Eukaryota</taxon>
        <taxon>Viridiplantae</taxon>
        <taxon>Streptophyta</taxon>
        <taxon>Embryophyta</taxon>
        <taxon>Tracheophyta</taxon>
        <taxon>Spermatophyta</taxon>
        <taxon>Magnoliopsida</taxon>
        <taxon>Liliopsida</taxon>
        <taxon>Asparagales</taxon>
        <taxon>Iridaceae</taxon>
        <taxon>Iridoideae</taxon>
        <taxon>Irideae</taxon>
        <taxon>Iris</taxon>
    </lineage>
</organism>
<dbReference type="AlphaFoldDB" id="A0AAX6GMV1"/>
<keyword evidence="2" id="KW-1185">Reference proteome</keyword>
<proteinExistence type="predicted"/>
<accession>A0AAX6GMV1</accession>
<gene>
    <name evidence="1" type="ORF">M6B38_356985</name>
</gene>
<keyword evidence="1" id="KW-0675">Receptor</keyword>
<keyword evidence="1" id="KW-0418">Kinase</keyword>
<dbReference type="EMBL" id="JANAVB010018200">
    <property type="protein sequence ID" value="KAJ6829637.1"/>
    <property type="molecule type" value="Genomic_DNA"/>
</dbReference>
<reference evidence="1" key="2">
    <citation type="submission" date="2023-04" db="EMBL/GenBank/DDBJ databases">
        <authorList>
            <person name="Bruccoleri R.E."/>
            <person name="Oakeley E.J."/>
            <person name="Faust A.-M."/>
            <person name="Dessus-Babus S."/>
            <person name="Altorfer M."/>
            <person name="Burckhardt D."/>
            <person name="Oertli M."/>
            <person name="Naumann U."/>
            <person name="Petersen F."/>
            <person name="Wong J."/>
        </authorList>
    </citation>
    <scope>NUCLEOTIDE SEQUENCE</scope>
    <source>
        <strain evidence="1">GSM-AAB239-AS_SAM_17_03QT</strain>
        <tissue evidence="1">Leaf</tissue>
    </source>
</reference>
<name>A0AAX6GMV1_IRIPA</name>
<dbReference type="Proteomes" id="UP001140949">
    <property type="component" value="Unassembled WGS sequence"/>
</dbReference>
<dbReference type="GO" id="GO:0016301">
    <property type="term" value="F:kinase activity"/>
    <property type="evidence" value="ECO:0007669"/>
    <property type="project" value="UniProtKB-KW"/>
</dbReference>
<reference evidence="1" key="1">
    <citation type="journal article" date="2023" name="GigaByte">
        <title>Genome assembly of the bearded iris, Iris pallida Lam.</title>
        <authorList>
            <person name="Bruccoleri R.E."/>
            <person name="Oakeley E.J."/>
            <person name="Faust A.M.E."/>
            <person name="Altorfer M."/>
            <person name="Dessus-Babus S."/>
            <person name="Burckhardt D."/>
            <person name="Oertli M."/>
            <person name="Naumann U."/>
            <person name="Petersen F."/>
            <person name="Wong J."/>
        </authorList>
    </citation>
    <scope>NUCLEOTIDE SEQUENCE</scope>
    <source>
        <strain evidence="1">GSM-AAB239-AS_SAM_17_03QT</strain>
    </source>
</reference>
<protein>
    <submittedName>
        <fullName evidence="1">Proline-rich receptor-like protein kinase PERK8</fullName>
    </submittedName>
</protein>
<comment type="caution">
    <text evidence="1">The sequence shown here is derived from an EMBL/GenBank/DDBJ whole genome shotgun (WGS) entry which is preliminary data.</text>
</comment>
<sequence length="32" mass="3891">MIDLIIVYNLDEDHRCTVDDLKFMLLQEKHTK</sequence>